<dbReference type="Pfam" id="PF24623">
    <property type="entry name" value="Phage_zn_bind_8"/>
    <property type="match status" value="1"/>
</dbReference>
<evidence type="ECO:0000313" key="8">
    <source>
        <dbReference type="Proteomes" id="UP001143474"/>
    </source>
</evidence>
<reference evidence="7" key="2">
    <citation type="submission" date="2023-01" db="EMBL/GenBank/DDBJ databases">
        <authorList>
            <person name="Sun Q."/>
            <person name="Evtushenko L."/>
        </authorList>
    </citation>
    <scope>NUCLEOTIDE SEQUENCE</scope>
    <source>
        <strain evidence="7">VKM Ac-2007</strain>
    </source>
</reference>
<feature type="active site" description="O-(5'-phospho-DNA)-serine intermediate" evidence="4 5">
    <location>
        <position position="92"/>
    </location>
</feature>
<sequence length="287" mass="30748">MRDDDFLRVEAHDCPMTSCAAPAGSPCRAGKGKVAVQYHTARFRLVPAFAKALNVPTPAVRKPGTLWIELPRPVAADAEPAGHARIGYARASTVRQSLDTQLDALKAAGVTRVFAEKISTRATVRPELDQAVTLARELRAAGVAVTLVVHEHKRLGRGLDLAALAEQLKAAGIGLEFLTGELQGSHDPSGVVFTVLAALSGMEREYIRDRTLEGHESARARGKAIGGAVVTDENMLSMALHLRGQDLSLRDIAARLVITRGKKKGRPPSAATVLRMLRDHDQQTAAN</sequence>
<keyword evidence="3" id="KW-0233">DNA recombination</keyword>
<organism evidence="7 8">
    <name type="scientific">Streptosporangium carneum</name>
    <dbReference type="NCBI Taxonomy" id="47481"/>
    <lineage>
        <taxon>Bacteria</taxon>
        <taxon>Bacillati</taxon>
        <taxon>Actinomycetota</taxon>
        <taxon>Actinomycetes</taxon>
        <taxon>Streptosporangiales</taxon>
        <taxon>Streptosporangiaceae</taxon>
        <taxon>Streptosporangium</taxon>
    </lineage>
</organism>
<evidence type="ECO:0000259" key="6">
    <source>
        <dbReference type="PROSITE" id="PS51736"/>
    </source>
</evidence>
<dbReference type="SMART" id="SM00857">
    <property type="entry name" value="Resolvase"/>
    <property type="match status" value="1"/>
</dbReference>
<evidence type="ECO:0000313" key="7">
    <source>
        <dbReference type="EMBL" id="GLK09096.1"/>
    </source>
</evidence>
<keyword evidence="1" id="KW-0229">DNA integration</keyword>
<evidence type="ECO:0000256" key="1">
    <source>
        <dbReference type="ARBA" id="ARBA00022908"/>
    </source>
</evidence>
<accession>A0A9W6I0B3</accession>
<evidence type="ECO:0000256" key="3">
    <source>
        <dbReference type="ARBA" id="ARBA00023172"/>
    </source>
</evidence>
<dbReference type="PROSITE" id="PS00397">
    <property type="entry name" value="RECOMBINASES_1"/>
    <property type="match status" value="1"/>
</dbReference>
<dbReference type="InterPro" id="IPR006119">
    <property type="entry name" value="Resolv_N"/>
</dbReference>
<comment type="caution">
    <text evidence="7">The sequence shown here is derived from an EMBL/GenBank/DDBJ whole genome shotgun (WGS) entry which is preliminary data.</text>
</comment>
<dbReference type="CDD" id="cd03768">
    <property type="entry name" value="SR_ResInv"/>
    <property type="match status" value="1"/>
</dbReference>
<dbReference type="GO" id="GO:0015074">
    <property type="term" value="P:DNA integration"/>
    <property type="evidence" value="ECO:0007669"/>
    <property type="project" value="UniProtKB-KW"/>
</dbReference>
<dbReference type="PANTHER" id="PTHR30461:SF2">
    <property type="entry name" value="SERINE RECOMBINASE PINE-RELATED"/>
    <property type="match status" value="1"/>
</dbReference>
<dbReference type="InterPro" id="IPR036162">
    <property type="entry name" value="Resolvase-like_N_sf"/>
</dbReference>
<dbReference type="InterPro" id="IPR056911">
    <property type="entry name" value="Phage_Znf_bind_put"/>
</dbReference>
<dbReference type="GO" id="GO:0000150">
    <property type="term" value="F:DNA strand exchange activity"/>
    <property type="evidence" value="ECO:0007669"/>
    <property type="project" value="InterPro"/>
</dbReference>
<protein>
    <recommendedName>
        <fullName evidence="6">Resolvase/invertase-type recombinase catalytic domain-containing protein</fullName>
    </recommendedName>
</protein>
<dbReference type="SUPFAM" id="SSF53041">
    <property type="entry name" value="Resolvase-like"/>
    <property type="match status" value="1"/>
</dbReference>
<dbReference type="Gene3D" id="3.40.50.1390">
    <property type="entry name" value="Resolvase, N-terminal catalytic domain"/>
    <property type="match status" value="1"/>
</dbReference>
<proteinExistence type="predicted"/>
<name>A0A9W6I0B3_9ACTN</name>
<keyword evidence="8" id="KW-1185">Reference proteome</keyword>
<dbReference type="PANTHER" id="PTHR30461">
    <property type="entry name" value="DNA-INVERTASE FROM LAMBDOID PROPHAGE"/>
    <property type="match status" value="1"/>
</dbReference>
<dbReference type="Pfam" id="PF00239">
    <property type="entry name" value="Resolvase"/>
    <property type="match status" value="1"/>
</dbReference>
<dbReference type="InterPro" id="IPR006118">
    <property type="entry name" value="Recombinase_CS"/>
</dbReference>
<dbReference type="RefSeq" id="WP_271217582.1">
    <property type="nucleotide sequence ID" value="NZ_BAAAVD010000004.1"/>
</dbReference>
<dbReference type="EMBL" id="BSEV01000004">
    <property type="protein sequence ID" value="GLK09096.1"/>
    <property type="molecule type" value="Genomic_DNA"/>
</dbReference>
<dbReference type="AlphaFoldDB" id="A0A9W6I0B3"/>
<evidence type="ECO:0000256" key="4">
    <source>
        <dbReference type="PIRSR" id="PIRSR606118-50"/>
    </source>
</evidence>
<dbReference type="InterPro" id="IPR050639">
    <property type="entry name" value="SSR_resolvase"/>
</dbReference>
<keyword evidence="2" id="KW-0238">DNA-binding</keyword>
<gene>
    <name evidence="7" type="ORF">GCM10017600_25020</name>
</gene>
<dbReference type="GO" id="GO:0003677">
    <property type="term" value="F:DNA binding"/>
    <property type="evidence" value="ECO:0007669"/>
    <property type="project" value="UniProtKB-KW"/>
</dbReference>
<feature type="domain" description="Resolvase/invertase-type recombinase catalytic" evidence="6">
    <location>
        <begin position="84"/>
        <end position="222"/>
    </location>
</feature>
<dbReference type="PROSITE" id="PS51736">
    <property type="entry name" value="RECOMBINASES_3"/>
    <property type="match status" value="1"/>
</dbReference>
<evidence type="ECO:0000256" key="5">
    <source>
        <dbReference type="PROSITE-ProRule" id="PRU10137"/>
    </source>
</evidence>
<reference evidence="7" key="1">
    <citation type="journal article" date="2014" name="Int. J. Syst. Evol. Microbiol.">
        <title>Complete genome sequence of Corynebacterium casei LMG S-19264T (=DSM 44701T), isolated from a smear-ripened cheese.</title>
        <authorList>
            <consortium name="US DOE Joint Genome Institute (JGI-PGF)"/>
            <person name="Walter F."/>
            <person name="Albersmeier A."/>
            <person name="Kalinowski J."/>
            <person name="Ruckert C."/>
        </authorList>
    </citation>
    <scope>NUCLEOTIDE SEQUENCE</scope>
    <source>
        <strain evidence="7">VKM Ac-2007</strain>
    </source>
</reference>
<dbReference type="Proteomes" id="UP001143474">
    <property type="component" value="Unassembled WGS sequence"/>
</dbReference>
<evidence type="ECO:0000256" key="2">
    <source>
        <dbReference type="ARBA" id="ARBA00023125"/>
    </source>
</evidence>